<proteinExistence type="predicted"/>
<reference evidence="2" key="1">
    <citation type="submission" date="2021-03" db="EMBL/GenBank/DDBJ databases">
        <title>Draft genome sequence of rust myrtle Austropuccinia psidii MF-1, a brazilian biotype.</title>
        <authorList>
            <person name="Quecine M.C."/>
            <person name="Pachon D.M.R."/>
            <person name="Bonatelli M.L."/>
            <person name="Correr F.H."/>
            <person name="Franceschini L.M."/>
            <person name="Leite T.F."/>
            <person name="Margarido G.R.A."/>
            <person name="Almeida C.A."/>
            <person name="Ferrarezi J.A."/>
            <person name="Labate C.A."/>
        </authorList>
    </citation>
    <scope>NUCLEOTIDE SEQUENCE</scope>
    <source>
        <strain evidence="2">MF-1</strain>
    </source>
</reference>
<keyword evidence="3" id="KW-1185">Reference proteome</keyword>
<dbReference type="SUPFAM" id="SSF56672">
    <property type="entry name" value="DNA/RNA polymerases"/>
    <property type="match status" value="1"/>
</dbReference>
<dbReference type="Pfam" id="PF00078">
    <property type="entry name" value="RVT_1"/>
    <property type="match status" value="1"/>
</dbReference>
<dbReference type="Gene3D" id="3.30.70.270">
    <property type="match status" value="1"/>
</dbReference>
<dbReference type="EMBL" id="AVOT02030534">
    <property type="protein sequence ID" value="MBW0523732.1"/>
    <property type="molecule type" value="Genomic_DNA"/>
</dbReference>
<dbReference type="CDD" id="cd01647">
    <property type="entry name" value="RT_LTR"/>
    <property type="match status" value="1"/>
</dbReference>
<dbReference type="Gene3D" id="3.10.10.10">
    <property type="entry name" value="HIV Type 1 Reverse Transcriptase, subunit A, domain 1"/>
    <property type="match status" value="1"/>
</dbReference>
<evidence type="ECO:0000259" key="1">
    <source>
        <dbReference type="Pfam" id="PF00078"/>
    </source>
</evidence>
<feature type="domain" description="Reverse transcriptase" evidence="1">
    <location>
        <begin position="28"/>
        <end position="142"/>
    </location>
</feature>
<comment type="caution">
    <text evidence="2">The sequence shown here is derived from an EMBL/GenBank/DDBJ whole genome shotgun (WGS) entry which is preliminary data.</text>
</comment>
<gene>
    <name evidence="2" type="ORF">O181_063447</name>
</gene>
<dbReference type="InterPro" id="IPR043502">
    <property type="entry name" value="DNA/RNA_pol_sf"/>
</dbReference>
<dbReference type="OrthoDB" id="2743851at2759"/>
<accession>A0A9Q3EPM8</accession>
<dbReference type="Proteomes" id="UP000765509">
    <property type="component" value="Unassembled WGS sequence"/>
</dbReference>
<evidence type="ECO:0000313" key="2">
    <source>
        <dbReference type="EMBL" id="MBW0523732.1"/>
    </source>
</evidence>
<dbReference type="InterPro" id="IPR000477">
    <property type="entry name" value="RT_dom"/>
</dbReference>
<evidence type="ECO:0000313" key="3">
    <source>
        <dbReference type="Proteomes" id="UP000765509"/>
    </source>
</evidence>
<dbReference type="InterPro" id="IPR053134">
    <property type="entry name" value="RNA-dir_DNA_polymerase"/>
</dbReference>
<dbReference type="PANTHER" id="PTHR24559:SF444">
    <property type="entry name" value="REVERSE TRANSCRIPTASE DOMAIN-CONTAINING PROTEIN"/>
    <property type="match status" value="1"/>
</dbReference>
<dbReference type="InterPro" id="IPR043128">
    <property type="entry name" value="Rev_trsase/Diguanyl_cyclase"/>
</dbReference>
<protein>
    <recommendedName>
        <fullName evidence="1">Reverse transcriptase domain-containing protein</fullName>
    </recommendedName>
</protein>
<sequence>MDLEVLRKVGHNEKVEVTTPFIIAWQSGKSRVVGEFRALNTNAIPDRYAIPRIHATSTQLSTADFITAMDALKGFNQNVLPEKARKLLRIIVHCGIYEYLRMKFGIKDAPSHHQRTMNIIFPEVSEGWLIIYIDDIIVCSETC</sequence>
<name>A0A9Q3EPM8_9BASI</name>
<dbReference type="PANTHER" id="PTHR24559">
    <property type="entry name" value="TRANSPOSON TY3-I GAG-POL POLYPROTEIN"/>
    <property type="match status" value="1"/>
</dbReference>
<dbReference type="AlphaFoldDB" id="A0A9Q3EPM8"/>
<organism evidence="2 3">
    <name type="scientific">Austropuccinia psidii MF-1</name>
    <dbReference type="NCBI Taxonomy" id="1389203"/>
    <lineage>
        <taxon>Eukaryota</taxon>
        <taxon>Fungi</taxon>
        <taxon>Dikarya</taxon>
        <taxon>Basidiomycota</taxon>
        <taxon>Pucciniomycotina</taxon>
        <taxon>Pucciniomycetes</taxon>
        <taxon>Pucciniales</taxon>
        <taxon>Sphaerophragmiaceae</taxon>
        <taxon>Austropuccinia</taxon>
    </lineage>
</organism>